<evidence type="ECO:0000313" key="1">
    <source>
        <dbReference type="EMBL" id="VFB03745.1"/>
    </source>
</evidence>
<organism evidence="1 2">
    <name type="scientific">Chryseobacterium taihuense</name>
    <dbReference type="NCBI Taxonomy" id="1141221"/>
    <lineage>
        <taxon>Bacteria</taxon>
        <taxon>Pseudomonadati</taxon>
        <taxon>Bacteroidota</taxon>
        <taxon>Flavobacteriia</taxon>
        <taxon>Flavobacteriales</taxon>
        <taxon>Weeksellaceae</taxon>
        <taxon>Chryseobacterium group</taxon>
        <taxon>Chryseobacterium</taxon>
    </lineage>
</organism>
<name>A0A4U8WFJ5_9FLAO</name>
<gene>
    <name evidence="1" type="ORF">NCTC12078_01761</name>
</gene>
<reference evidence="1 2" key="1">
    <citation type="submission" date="2019-02" db="EMBL/GenBank/DDBJ databases">
        <authorList>
            <consortium name="Pathogen Informatics"/>
        </authorList>
    </citation>
    <scope>NUCLEOTIDE SEQUENCE [LARGE SCALE GENOMIC DNA]</scope>
    <source>
        <strain evidence="1 2">3012STDY6944375</strain>
    </source>
</reference>
<dbReference type="KEGG" id="ctai:NCTC12078_01761"/>
<dbReference type="PROSITE" id="PS51257">
    <property type="entry name" value="PROKAR_LIPOPROTEIN"/>
    <property type="match status" value="1"/>
</dbReference>
<dbReference type="EMBL" id="LR215974">
    <property type="protein sequence ID" value="VFB03745.1"/>
    <property type="molecule type" value="Genomic_DNA"/>
</dbReference>
<dbReference type="Proteomes" id="UP000290013">
    <property type="component" value="Chromosome"/>
</dbReference>
<sequence length="49" mass="5540">MKTKILFFIIGLSFLSCRTIKETQTIKYDFSKGEFTGISVKPVQGQPVI</sequence>
<evidence type="ECO:0000313" key="2">
    <source>
        <dbReference type="Proteomes" id="UP000290013"/>
    </source>
</evidence>
<accession>A0A4U8WFJ5</accession>
<proteinExistence type="predicted"/>
<protein>
    <submittedName>
        <fullName evidence="1">Uncharacterized protein</fullName>
    </submittedName>
</protein>
<dbReference type="AlphaFoldDB" id="A0A4U8WFJ5"/>